<evidence type="ECO:0000256" key="2">
    <source>
        <dbReference type="ARBA" id="ARBA00022840"/>
    </source>
</evidence>
<evidence type="ECO:0000256" key="1">
    <source>
        <dbReference type="ARBA" id="ARBA00022741"/>
    </source>
</evidence>
<keyword evidence="2" id="KW-0067">ATP-binding</keyword>
<keyword evidence="1" id="KW-0547">Nucleotide-binding</keyword>
<accession>A0ABU9YGD8</accession>
<reference evidence="3 4" key="1">
    <citation type="submission" date="2024-03" db="EMBL/GenBank/DDBJ databases">
        <title>High-quality draft genome sequencing of Tistrella sp. BH-R2-4.</title>
        <authorList>
            <person name="Dong C."/>
        </authorList>
    </citation>
    <scope>NUCLEOTIDE SEQUENCE [LARGE SCALE GENOMIC DNA]</scope>
    <source>
        <strain evidence="3 4">BH-R2-4</strain>
    </source>
</reference>
<dbReference type="EMBL" id="JBBKTW010000002">
    <property type="protein sequence ID" value="MEN2987856.1"/>
    <property type="molecule type" value="Genomic_DNA"/>
</dbReference>
<evidence type="ECO:0000313" key="3">
    <source>
        <dbReference type="EMBL" id="MEN2987856.1"/>
    </source>
</evidence>
<evidence type="ECO:0000313" key="4">
    <source>
        <dbReference type="Proteomes" id="UP001413721"/>
    </source>
</evidence>
<dbReference type="Proteomes" id="UP001413721">
    <property type="component" value="Unassembled WGS sequence"/>
</dbReference>
<protein>
    <submittedName>
        <fullName evidence="3">Hsp70 family protein</fullName>
    </submittedName>
</protein>
<proteinExistence type="predicted"/>
<dbReference type="PRINTS" id="PR00301">
    <property type="entry name" value="HEATSHOCK70"/>
</dbReference>
<dbReference type="InterPro" id="IPR042054">
    <property type="entry name" value="YegD-like"/>
</dbReference>
<dbReference type="InterPro" id="IPR043129">
    <property type="entry name" value="ATPase_NBD"/>
</dbReference>
<sequence>MQQVAMQQPVGGVLGLDFGTTNSVVARAGAPGVSALVDFRGDKATGAVFRSALCFWHDDEVKGGLAHEAGPWAIAEYLDFPQDSRFIQSFKTVAASHLFEHATVFDKRYRFEDLGAMFLARMAAHADGGLNGGAGGGTPARIVVGVPVEFAGFRPDPALARTRYDRMFQSVGTEIHYVYEPLGAAFSYASRLTEPATILVADFGGGTSDFSIVRVAEPGAARRCTPLGSAGVGIAGDRFDYRILDNLVLPMLGKGGRYRSFDKLLDIPLSFFSDFGDWSRLALMRNARTMDALHRLKAAALDPAAVGRMIAVIEGELGYPLYDAVGRLKRQLSTDPAAHFHFKAPGLTIDADVTRADFETWIAPDIARIEDTVDTALARAGTTPDQIDRVFLTGGSSLIPAIRHIFDSRFGPERIATGGELTSIAHGLALIGQEPRIEDWVAAL</sequence>
<keyword evidence="4" id="KW-1185">Reference proteome</keyword>
<dbReference type="Gene3D" id="3.30.420.40">
    <property type="match status" value="3"/>
</dbReference>
<name>A0ABU9YGD8_9PROT</name>
<comment type="caution">
    <text evidence="3">The sequence shown here is derived from an EMBL/GenBank/DDBJ whole genome shotgun (WGS) entry which is preliminary data.</text>
</comment>
<dbReference type="InterPro" id="IPR013126">
    <property type="entry name" value="Hsp_70_fam"/>
</dbReference>
<dbReference type="SUPFAM" id="SSF53067">
    <property type="entry name" value="Actin-like ATPase domain"/>
    <property type="match status" value="2"/>
</dbReference>
<dbReference type="Pfam" id="PF00012">
    <property type="entry name" value="HSP70"/>
    <property type="match status" value="1"/>
</dbReference>
<gene>
    <name evidence="3" type="ORF">WG926_06045</name>
</gene>
<organism evidence="3 4">
    <name type="scientific">Tistrella arctica</name>
    <dbReference type="NCBI Taxonomy" id="3133430"/>
    <lineage>
        <taxon>Bacteria</taxon>
        <taxon>Pseudomonadati</taxon>
        <taxon>Pseudomonadota</taxon>
        <taxon>Alphaproteobacteria</taxon>
        <taxon>Geminicoccales</taxon>
        <taxon>Geminicoccaceae</taxon>
        <taxon>Tistrella</taxon>
    </lineage>
</organism>
<dbReference type="PANTHER" id="PTHR42749:SF1">
    <property type="entry name" value="CELL SHAPE-DETERMINING PROTEIN MREB"/>
    <property type="match status" value="1"/>
</dbReference>
<dbReference type="RefSeq" id="WP_345936952.1">
    <property type="nucleotide sequence ID" value="NZ_JBBKTW010000002.1"/>
</dbReference>
<dbReference type="CDD" id="cd10231">
    <property type="entry name" value="ASKHA_NBD_HSP70_YegD-like"/>
    <property type="match status" value="1"/>
</dbReference>
<dbReference type="Gene3D" id="3.90.640.10">
    <property type="entry name" value="Actin, Chain A, domain 4"/>
    <property type="match status" value="2"/>
</dbReference>
<dbReference type="PANTHER" id="PTHR42749">
    <property type="entry name" value="CELL SHAPE-DETERMINING PROTEIN MREB"/>
    <property type="match status" value="1"/>
</dbReference>